<name>A0A9X4MHF3_9BACT</name>
<dbReference type="Proteomes" id="UP001154240">
    <property type="component" value="Unassembled WGS sequence"/>
</dbReference>
<organism evidence="2 3">
    <name type="scientific">Thiovibrio frasassiensis</name>
    <dbReference type="NCBI Taxonomy" id="2984131"/>
    <lineage>
        <taxon>Bacteria</taxon>
        <taxon>Pseudomonadati</taxon>
        <taxon>Thermodesulfobacteriota</taxon>
        <taxon>Desulfobulbia</taxon>
        <taxon>Desulfobulbales</taxon>
        <taxon>Thiovibrionaceae</taxon>
        <taxon>Thiovibrio</taxon>
    </lineage>
</organism>
<dbReference type="AlphaFoldDB" id="A0A9X4MHF3"/>
<evidence type="ECO:0000313" key="2">
    <source>
        <dbReference type="EMBL" id="MDG4474904.1"/>
    </source>
</evidence>
<proteinExistence type="predicted"/>
<feature type="compositionally biased region" description="Polar residues" evidence="1">
    <location>
        <begin position="7"/>
        <end position="16"/>
    </location>
</feature>
<comment type="caution">
    <text evidence="2">The sequence shown here is derived from an EMBL/GenBank/DDBJ whole genome shotgun (WGS) entry which is preliminary data.</text>
</comment>
<reference evidence="2" key="1">
    <citation type="journal article" date="2022" name="bioRxiv">
        <title>Thiovibrio frasassiensisgen. nov., sp. nov., an autotrophic, elemental sulfur disproportionating bacterium isolated from sulfidic karst sediment, and proposal of Thiovibrionaceae fam. nov.</title>
        <authorList>
            <person name="Aronson H."/>
            <person name="Thomas C."/>
            <person name="Bhattacharyya M."/>
            <person name="Eckstein S."/>
            <person name="Jensen S."/>
            <person name="Barco R."/>
            <person name="Macalady J."/>
            <person name="Amend J."/>
        </authorList>
    </citation>
    <scope>NUCLEOTIDE SEQUENCE</scope>
    <source>
        <strain evidence="2">RS19-109</strain>
    </source>
</reference>
<dbReference type="RefSeq" id="WP_307631882.1">
    <property type="nucleotide sequence ID" value="NZ_JAPHEH010000001.1"/>
</dbReference>
<feature type="region of interest" description="Disordered" evidence="1">
    <location>
        <begin position="1"/>
        <end position="32"/>
    </location>
</feature>
<accession>A0A9X4MHF3</accession>
<gene>
    <name evidence="2" type="ORF">OLX77_01860</name>
</gene>
<reference evidence="2" key="2">
    <citation type="submission" date="2022-10" db="EMBL/GenBank/DDBJ databases">
        <authorList>
            <person name="Aronson H.S."/>
        </authorList>
    </citation>
    <scope>NUCLEOTIDE SEQUENCE</scope>
    <source>
        <strain evidence="2">RS19-109</strain>
    </source>
</reference>
<dbReference type="EMBL" id="JAPHEH010000001">
    <property type="protein sequence ID" value="MDG4474904.1"/>
    <property type="molecule type" value="Genomic_DNA"/>
</dbReference>
<keyword evidence="3" id="KW-1185">Reference proteome</keyword>
<evidence type="ECO:0000313" key="3">
    <source>
        <dbReference type="Proteomes" id="UP001154240"/>
    </source>
</evidence>
<protein>
    <submittedName>
        <fullName evidence="2">Uncharacterized protein</fullName>
    </submittedName>
</protein>
<sequence length="45" mass="4967">MAHIYQKNPSSLQGTALSPEDSAMPQAVRQPLPPTISTQILSQWF</sequence>
<evidence type="ECO:0000256" key="1">
    <source>
        <dbReference type="SAM" id="MobiDB-lite"/>
    </source>
</evidence>